<gene>
    <name evidence="1" type="ORF">EVAR_78791_1</name>
</gene>
<reference evidence="1 2" key="1">
    <citation type="journal article" date="2019" name="Commun. Biol.">
        <title>The bagworm genome reveals a unique fibroin gene that provides high tensile strength.</title>
        <authorList>
            <person name="Kono N."/>
            <person name="Nakamura H."/>
            <person name="Ohtoshi R."/>
            <person name="Tomita M."/>
            <person name="Numata K."/>
            <person name="Arakawa K."/>
        </authorList>
    </citation>
    <scope>NUCLEOTIDE SEQUENCE [LARGE SCALE GENOMIC DNA]</scope>
</reference>
<dbReference type="AlphaFoldDB" id="A0A4C1T2D9"/>
<comment type="caution">
    <text evidence="1">The sequence shown here is derived from an EMBL/GenBank/DDBJ whole genome shotgun (WGS) entry which is preliminary data.</text>
</comment>
<name>A0A4C1T2D9_EUMVA</name>
<evidence type="ECO:0000313" key="2">
    <source>
        <dbReference type="Proteomes" id="UP000299102"/>
    </source>
</evidence>
<evidence type="ECO:0000313" key="1">
    <source>
        <dbReference type="EMBL" id="GBP08314.1"/>
    </source>
</evidence>
<organism evidence="1 2">
    <name type="scientific">Eumeta variegata</name>
    <name type="common">Bagworm moth</name>
    <name type="synonym">Eumeta japonica</name>
    <dbReference type="NCBI Taxonomy" id="151549"/>
    <lineage>
        <taxon>Eukaryota</taxon>
        <taxon>Metazoa</taxon>
        <taxon>Ecdysozoa</taxon>
        <taxon>Arthropoda</taxon>
        <taxon>Hexapoda</taxon>
        <taxon>Insecta</taxon>
        <taxon>Pterygota</taxon>
        <taxon>Neoptera</taxon>
        <taxon>Endopterygota</taxon>
        <taxon>Lepidoptera</taxon>
        <taxon>Glossata</taxon>
        <taxon>Ditrysia</taxon>
        <taxon>Tineoidea</taxon>
        <taxon>Psychidae</taxon>
        <taxon>Oiketicinae</taxon>
        <taxon>Eumeta</taxon>
    </lineage>
</organism>
<dbReference type="Proteomes" id="UP000299102">
    <property type="component" value="Unassembled WGS sequence"/>
</dbReference>
<keyword evidence="2" id="KW-1185">Reference proteome</keyword>
<protein>
    <submittedName>
        <fullName evidence="1">Uncharacterized protein</fullName>
    </submittedName>
</protein>
<proteinExistence type="predicted"/>
<accession>A0A4C1T2D9</accession>
<sequence>MSSRMLCTIVDCRQDAVLNRCRCSTGAVQQDYYSNSRSNATCSRILILFSTLLGFVLQRATNFRWLEFRPIKSERPESHNLSSIGSHTVGTVCSRILHTPMVMAPFRWSKLESWRSREVVSGYTDIILDRHGRF</sequence>
<dbReference type="EMBL" id="BGZK01000030">
    <property type="protein sequence ID" value="GBP08314.1"/>
    <property type="molecule type" value="Genomic_DNA"/>
</dbReference>